<evidence type="ECO:0000313" key="6">
    <source>
        <dbReference type="EMBL" id="RWR32213.1"/>
    </source>
</evidence>
<feature type="chain" id="PRO_5033430928" evidence="1">
    <location>
        <begin position="19"/>
        <end position="186"/>
    </location>
</feature>
<gene>
    <name evidence="6" type="ORF">D2T29_08440</name>
    <name evidence="4" type="ORF">D2T30_03895</name>
    <name evidence="5" type="ORF">D2T31_07400</name>
    <name evidence="3" type="ORF">D2T33_09655</name>
</gene>
<comment type="caution">
    <text evidence="5">The sequence shown here is derived from an EMBL/GenBank/DDBJ whole genome shotgun (WGS) entry which is preliminary data.</text>
</comment>
<evidence type="ECO:0000313" key="8">
    <source>
        <dbReference type="Proteomes" id="UP000284476"/>
    </source>
</evidence>
<dbReference type="PROSITE" id="PS51257">
    <property type="entry name" value="PROKAR_LIPOPROTEIN"/>
    <property type="match status" value="1"/>
</dbReference>
<dbReference type="Proteomes" id="UP000285295">
    <property type="component" value="Unassembled WGS sequence"/>
</dbReference>
<reference evidence="7 8" key="2">
    <citation type="submission" date="2019-01" db="EMBL/GenBank/DDBJ databases">
        <authorList>
            <person name="Li Y."/>
        </authorList>
    </citation>
    <scope>NUCLEOTIDE SEQUENCE [LARGE SCALE GENOMIC DNA]</scope>
    <source>
        <strain evidence="6 7">07D10-4-3</strain>
        <strain evidence="3 10">2D-5</strain>
        <strain evidence="5 9">D19-10-3-21</strain>
        <strain evidence="4 8">SK2B-1</strain>
    </source>
</reference>
<dbReference type="EMBL" id="SAUY01000009">
    <property type="protein sequence ID" value="RWR32213.1"/>
    <property type="molecule type" value="Genomic_DNA"/>
</dbReference>
<evidence type="ECO:0000256" key="1">
    <source>
        <dbReference type="SAM" id="SignalP"/>
    </source>
</evidence>
<dbReference type="Pfam" id="PF03886">
    <property type="entry name" value="ABC_trans_aux"/>
    <property type="match status" value="1"/>
</dbReference>
<dbReference type="Gene3D" id="3.40.50.10610">
    <property type="entry name" value="ABC-type transport auxiliary lipoprotein component"/>
    <property type="match status" value="1"/>
</dbReference>
<keyword evidence="10" id="KW-1185">Reference proteome</keyword>
<dbReference type="EMBL" id="SAUW01000008">
    <property type="protein sequence ID" value="RWR12356.1"/>
    <property type="molecule type" value="Genomic_DNA"/>
</dbReference>
<protein>
    <submittedName>
        <fullName evidence="5">Membrane integrity-associated transporter subunit PqiC</fullName>
    </submittedName>
</protein>
<keyword evidence="1" id="KW-0732">Signal</keyword>
<accession>A0A443IWA8</accession>
<dbReference type="RefSeq" id="WP_128183958.1">
    <property type="nucleotide sequence ID" value="NZ_JBHRSO010000023.1"/>
</dbReference>
<evidence type="ECO:0000313" key="7">
    <source>
        <dbReference type="Proteomes" id="UP000284451"/>
    </source>
</evidence>
<evidence type="ECO:0000313" key="5">
    <source>
        <dbReference type="EMBL" id="RWR30241.1"/>
    </source>
</evidence>
<evidence type="ECO:0000313" key="9">
    <source>
        <dbReference type="Proteomes" id="UP000285295"/>
    </source>
</evidence>
<accession>A0A443JSV6</accession>
<dbReference type="Proteomes" id="UP000285710">
    <property type="component" value="Unassembled WGS sequence"/>
</dbReference>
<name>A0A443KBP2_9RHOB</name>
<organism evidence="5 9">
    <name type="scientific">Paenirhodobacter populi</name>
    <dbReference type="NCBI Taxonomy" id="2306993"/>
    <lineage>
        <taxon>Bacteria</taxon>
        <taxon>Pseudomonadati</taxon>
        <taxon>Pseudomonadota</taxon>
        <taxon>Alphaproteobacteria</taxon>
        <taxon>Rhodobacterales</taxon>
        <taxon>Rhodobacter group</taxon>
        <taxon>Paenirhodobacter</taxon>
    </lineage>
</organism>
<accession>A0A443KHI9</accession>
<sequence length="186" mass="19858">MTLRISALILLAALAACSDPTKTARFALDPAPVAQQYPNRLGSAELREVSLPQYASDQEVPYQTADGAVRSSPDNIWADDPRRAVTLVLAQQISGLSGARVIAEPWPLTDLPQRRIEVRVEQFIATPQNTVRLSGSYYVTPLAASGGDVTRRFDIRVPVAGEGPGAIAAAQGQAVTQLAARIAQLQ</sequence>
<dbReference type="Proteomes" id="UP000284451">
    <property type="component" value="Unassembled WGS sequence"/>
</dbReference>
<feature type="signal peptide" evidence="1">
    <location>
        <begin position="1"/>
        <end position="18"/>
    </location>
</feature>
<dbReference type="AlphaFoldDB" id="A0A443KBP2"/>
<evidence type="ECO:0000313" key="3">
    <source>
        <dbReference type="EMBL" id="RWR12356.1"/>
    </source>
</evidence>
<proteinExistence type="predicted"/>
<dbReference type="OrthoDB" id="7858211at2"/>
<dbReference type="SUPFAM" id="SSF159594">
    <property type="entry name" value="XCC0632-like"/>
    <property type="match status" value="1"/>
</dbReference>
<evidence type="ECO:0000313" key="4">
    <source>
        <dbReference type="EMBL" id="RWR23595.1"/>
    </source>
</evidence>
<evidence type="ECO:0000313" key="10">
    <source>
        <dbReference type="Proteomes" id="UP000285710"/>
    </source>
</evidence>
<accession>A0A443KBP2</accession>
<dbReference type="EMBL" id="SAUZ01000003">
    <property type="protein sequence ID" value="RWR23595.1"/>
    <property type="molecule type" value="Genomic_DNA"/>
</dbReference>
<dbReference type="Proteomes" id="UP000284476">
    <property type="component" value="Unassembled WGS sequence"/>
</dbReference>
<evidence type="ECO:0000259" key="2">
    <source>
        <dbReference type="Pfam" id="PF03886"/>
    </source>
</evidence>
<feature type="domain" description="ABC-type transport auxiliary lipoprotein component" evidence="2">
    <location>
        <begin position="27"/>
        <end position="183"/>
    </location>
</feature>
<dbReference type="InterPro" id="IPR005586">
    <property type="entry name" value="ABC_trans_aux"/>
</dbReference>
<dbReference type="EMBL" id="SAUX01000008">
    <property type="protein sequence ID" value="RWR30241.1"/>
    <property type="molecule type" value="Genomic_DNA"/>
</dbReference>
<reference evidence="7 8" key="1">
    <citation type="submission" date="2019-01" db="EMBL/GenBank/DDBJ databases">
        <title>Sinorhodobacter populi sp. nov. isolated from the symptomatic bark tissue of Populus euramericana canker.</title>
        <authorList>
            <person name="Xu G."/>
        </authorList>
    </citation>
    <scope>NUCLEOTIDE SEQUENCE [LARGE SCALE GENOMIC DNA]</scope>
    <source>
        <strain evidence="6 7">07D10-4-3</strain>
        <strain evidence="3 10">2D-5</strain>
        <strain evidence="5 9">D19-10-3-21</strain>
        <strain evidence="4 8">SK2B-1</strain>
    </source>
</reference>